<dbReference type="Pfam" id="PF00059">
    <property type="entry name" value="Lectin_C"/>
    <property type="match status" value="1"/>
</dbReference>
<evidence type="ECO:0000259" key="2">
    <source>
        <dbReference type="PROSITE" id="PS50041"/>
    </source>
</evidence>
<feature type="domain" description="C-type lectin" evidence="2">
    <location>
        <begin position="94"/>
        <end position="198"/>
    </location>
</feature>
<accession>A0A811LPC5</accession>
<keyword evidence="4" id="KW-1185">Reference proteome</keyword>
<reference evidence="3" key="1">
    <citation type="submission" date="2020-09" db="EMBL/GenBank/DDBJ databases">
        <authorList>
            <person name="Kikuchi T."/>
        </authorList>
    </citation>
    <scope>NUCLEOTIDE SEQUENCE</scope>
    <source>
        <strain evidence="3">SH1</strain>
    </source>
</reference>
<gene>
    <name evidence="3" type="ORF">BOKJ2_LOCUS12815</name>
</gene>
<dbReference type="Gene3D" id="3.10.100.10">
    <property type="entry name" value="Mannose-Binding Protein A, subunit A"/>
    <property type="match status" value="1"/>
</dbReference>
<dbReference type="Proteomes" id="UP000614601">
    <property type="component" value="Unassembled WGS sequence"/>
</dbReference>
<evidence type="ECO:0000313" key="3">
    <source>
        <dbReference type="EMBL" id="CAD5228712.1"/>
    </source>
</evidence>
<organism evidence="3 4">
    <name type="scientific">Bursaphelenchus okinawaensis</name>
    <dbReference type="NCBI Taxonomy" id="465554"/>
    <lineage>
        <taxon>Eukaryota</taxon>
        <taxon>Metazoa</taxon>
        <taxon>Ecdysozoa</taxon>
        <taxon>Nematoda</taxon>
        <taxon>Chromadorea</taxon>
        <taxon>Rhabditida</taxon>
        <taxon>Tylenchina</taxon>
        <taxon>Tylenchomorpha</taxon>
        <taxon>Aphelenchoidea</taxon>
        <taxon>Aphelenchoididae</taxon>
        <taxon>Bursaphelenchus</taxon>
    </lineage>
</organism>
<dbReference type="InterPro" id="IPR016186">
    <property type="entry name" value="C-type_lectin-like/link_sf"/>
</dbReference>
<dbReference type="Proteomes" id="UP000783686">
    <property type="component" value="Unassembled WGS sequence"/>
</dbReference>
<feature type="signal peptide" evidence="1">
    <location>
        <begin position="1"/>
        <end position="17"/>
    </location>
</feature>
<dbReference type="AlphaFoldDB" id="A0A811LPC5"/>
<feature type="chain" id="PRO_5035595802" description="C-type lectin domain-containing protein" evidence="1">
    <location>
        <begin position="18"/>
        <end position="199"/>
    </location>
</feature>
<dbReference type="SUPFAM" id="SSF56436">
    <property type="entry name" value="C-type lectin-like"/>
    <property type="match status" value="1"/>
</dbReference>
<comment type="caution">
    <text evidence="3">The sequence shown here is derived from an EMBL/GenBank/DDBJ whole genome shotgun (WGS) entry which is preliminary data.</text>
</comment>
<dbReference type="InterPro" id="IPR001304">
    <property type="entry name" value="C-type_lectin-like"/>
</dbReference>
<sequence>MNCHILLLVSLTVTVTANYENKLIIDLAPPPPRRTTRGPARDEGGIINEVKEIVYRMEHVFNDRIKNLSDRVSRLENRQILQDDQHIDWKPLGTSGKKIKVFSSESTWSEAKRTCVAHGGKLLEIQSDNENRKITEYLQNFDSTLFWIDAQITVSLRLPTGRYQNFQNDSTGKDCTALNIMGKWTRMECSERHGFVCQF</sequence>
<protein>
    <recommendedName>
        <fullName evidence="2">C-type lectin domain-containing protein</fullName>
    </recommendedName>
</protein>
<dbReference type="SMART" id="SM00034">
    <property type="entry name" value="CLECT"/>
    <property type="match status" value="1"/>
</dbReference>
<proteinExistence type="predicted"/>
<dbReference type="OrthoDB" id="7357196at2759"/>
<dbReference type="CDD" id="cd00037">
    <property type="entry name" value="CLECT"/>
    <property type="match status" value="1"/>
</dbReference>
<keyword evidence="1" id="KW-0732">Signal</keyword>
<evidence type="ECO:0000313" key="4">
    <source>
        <dbReference type="Proteomes" id="UP000614601"/>
    </source>
</evidence>
<dbReference type="PROSITE" id="PS50041">
    <property type="entry name" value="C_TYPE_LECTIN_2"/>
    <property type="match status" value="1"/>
</dbReference>
<evidence type="ECO:0000256" key="1">
    <source>
        <dbReference type="SAM" id="SignalP"/>
    </source>
</evidence>
<dbReference type="EMBL" id="CAJFDH010000006">
    <property type="protein sequence ID" value="CAD5228712.1"/>
    <property type="molecule type" value="Genomic_DNA"/>
</dbReference>
<name>A0A811LPC5_9BILA</name>
<dbReference type="EMBL" id="CAJFCW020000006">
    <property type="protein sequence ID" value="CAG9124899.1"/>
    <property type="molecule type" value="Genomic_DNA"/>
</dbReference>
<dbReference type="InterPro" id="IPR016187">
    <property type="entry name" value="CTDL_fold"/>
</dbReference>